<dbReference type="RefSeq" id="WP_215870773.1">
    <property type="nucleotide sequence ID" value="NZ_JAAXYO010000169.1"/>
</dbReference>
<comment type="similarity">
    <text evidence="1">Belongs to the membrane fusion protein (MFP) (TC 8.A.1) family.</text>
</comment>
<accession>A0AAE3CKM2</accession>
<keyword evidence="5" id="KW-1185">Reference proteome</keyword>
<dbReference type="AlphaFoldDB" id="A0AAE3CKM2"/>
<dbReference type="Pfam" id="PF25989">
    <property type="entry name" value="YknX_C"/>
    <property type="match status" value="1"/>
</dbReference>
<evidence type="ECO:0000313" key="5">
    <source>
        <dbReference type="Proteomes" id="UP001197378"/>
    </source>
</evidence>
<dbReference type="Gene3D" id="2.40.50.100">
    <property type="match status" value="1"/>
</dbReference>
<gene>
    <name evidence="4" type="ORF">HFQ13_11925</name>
</gene>
<dbReference type="InterPro" id="IPR058637">
    <property type="entry name" value="YknX-like_C"/>
</dbReference>
<feature type="chain" id="PRO_5042098585" evidence="2">
    <location>
        <begin position="25"/>
        <end position="330"/>
    </location>
</feature>
<evidence type="ECO:0000256" key="1">
    <source>
        <dbReference type="ARBA" id="ARBA00009477"/>
    </source>
</evidence>
<dbReference type="SUPFAM" id="SSF111369">
    <property type="entry name" value="HlyD-like secretion proteins"/>
    <property type="match status" value="1"/>
</dbReference>
<sequence length="330" mass="34757">MNFDRHLWPWLLLLLLIPSSGVLAAEITVQVARVEAGTAQANVSALGEVRSRAAVTLVAPVTGRLCGPLRADGPVRQGALLGRIQVAGFTARVAAAQEQQDYAKNALQRAQKLFDDGVIAREQVDAARLAARRAGDALSALQQESAQLQITAPVAGLLQYLVPMGTLLAAGTPIARIEGRGKPWIQALVPPQVAGTLVVGDTVQIEVTGRKLAGSVRSVGQSARQSGLVAVLINLPRQSHLLPGEWVELHLPVAVSRPARFAVPAQAVVMRGAEAYVWRVDQGRAQAVPVQIVARTGNRVLIRGALQSGQSVVTRGNTRLSPGVAVAVQP</sequence>
<evidence type="ECO:0000259" key="3">
    <source>
        <dbReference type="Pfam" id="PF25989"/>
    </source>
</evidence>
<dbReference type="EMBL" id="JAAXYO010000169">
    <property type="protein sequence ID" value="MBU2788899.1"/>
    <property type="molecule type" value="Genomic_DNA"/>
</dbReference>
<proteinExistence type="inferred from homology"/>
<dbReference type="Proteomes" id="UP001197378">
    <property type="component" value="Unassembled WGS sequence"/>
</dbReference>
<feature type="domain" description="YknX-like C-terminal permuted SH3-like" evidence="3">
    <location>
        <begin position="262"/>
        <end position="328"/>
    </location>
</feature>
<dbReference type="Gene3D" id="2.40.420.20">
    <property type="match status" value="1"/>
</dbReference>
<dbReference type="GO" id="GO:0015562">
    <property type="term" value="F:efflux transmembrane transporter activity"/>
    <property type="evidence" value="ECO:0007669"/>
    <property type="project" value="TreeGrafter"/>
</dbReference>
<dbReference type="NCBIfam" id="TIGR01730">
    <property type="entry name" value="RND_mfp"/>
    <property type="match status" value="1"/>
</dbReference>
<comment type="caution">
    <text evidence="4">The sequence shown here is derived from an EMBL/GenBank/DDBJ whole genome shotgun (WGS) entry which is preliminary data.</text>
</comment>
<dbReference type="Gene3D" id="1.10.287.470">
    <property type="entry name" value="Helix hairpin bin"/>
    <property type="match status" value="1"/>
</dbReference>
<dbReference type="GO" id="GO:1990281">
    <property type="term" value="C:efflux pump complex"/>
    <property type="evidence" value="ECO:0007669"/>
    <property type="project" value="TreeGrafter"/>
</dbReference>
<dbReference type="InterPro" id="IPR006143">
    <property type="entry name" value="RND_pump_MFP"/>
</dbReference>
<evidence type="ECO:0000256" key="2">
    <source>
        <dbReference type="SAM" id="SignalP"/>
    </source>
</evidence>
<reference evidence="4" key="1">
    <citation type="journal article" date="2021" name="ISME J.">
        <title>Genomic evolution of the class Acidithiobacillia: deep-branching Proteobacteria living in extreme acidic conditions.</title>
        <authorList>
            <person name="Moya-Beltran A."/>
            <person name="Beard S."/>
            <person name="Rojas-Villalobos C."/>
            <person name="Issotta F."/>
            <person name="Gallardo Y."/>
            <person name="Ulloa R."/>
            <person name="Giaveno A."/>
            <person name="Degli Esposti M."/>
            <person name="Johnson D.B."/>
            <person name="Quatrini R."/>
        </authorList>
    </citation>
    <scope>NUCLEOTIDE SEQUENCE</scope>
    <source>
        <strain evidence="4">VAN18-1</strain>
    </source>
</reference>
<dbReference type="PANTHER" id="PTHR30469">
    <property type="entry name" value="MULTIDRUG RESISTANCE PROTEIN MDTA"/>
    <property type="match status" value="1"/>
</dbReference>
<evidence type="ECO:0000313" key="4">
    <source>
        <dbReference type="EMBL" id="MBU2788899.1"/>
    </source>
</evidence>
<name>A0AAE3CKM2_9PROT</name>
<organism evidence="4 5">
    <name type="scientific">Igneacidithiobacillus copahuensis</name>
    <dbReference type="NCBI Taxonomy" id="2724909"/>
    <lineage>
        <taxon>Bacteria</taxon>
        <taxon>Pseudomonadati</taxon>
        <taxon>Pseudomonadota</taxon>
        <taxon>Acidithiobacillia</taxon>
        <taxon>Acidithiobacillales</taxon>
        <taxon>Acidithiobacillaceae</taxon>
        <taxon>Igneacidithiobacillus</taxon>
    </lineage>
</organism>
<protein>
    <submittedName>
        <fullName evidence="4">Efflux RND transporter periplasmic adaptor subunit</fullName>
    </submittedName>
</protein>
<feature type="signal peptide" evidence="2">
    <location>
        <begin position="1"/>
        <end position="24"/>
    </location>
</feature>
<keyword evidence="2" id="KW-0732">Signal</keyword>